<dbReference type="EMBL" id="JBHRWW010000022">
    <property type="protein sequence ID" value="MFC3690389.1"/>
    <property type="molecule type" value="Genomic_DNA"/>
</dbReference>
<feature type="transmembrane region" description="Helical" evidence="9">
    <location>
        <begin position="212"/>
        <end position="231"/>
    </location>
</feature>
<keyword evidence="7 9" id="KW-1133">Transmembrane helix</keyword>
<protein>
    <recommendedName>
        <fullName evidence="9">Transport permease protein</fullName>
    </recommendedName>
</protein>
<evidence type="ECO:0000256" key="7">
    <source>
        <dbReference type="ARBA" id="ARBA00022989"/>
    </source>
</evidence>
<proteinExistence type="inferred from homology"/>
<evidence type="ECO:0000256" key="4">
    <source>
        <dbReference type="ARBA" id="ARBA00022475"/>
    </source>
</evidence>
<feature type="transmembrane region" description="Helical" evidence="9">
    <location>
        <begin position="286"/>
        <end position="305"/>
    </location>
</feature>
<comment type="caution">
    <text evidence="9">Lacks conserved residue(s) required for the propagation of feature annotation.</text>
</comment>
<dbReference type="Proteomes" id="UP001595685">
    <property type="component" value="Unassembled WGS sequence"/>
</dbReference>
<comment type="subcellular location">
    <subcellularLocation>
        <location evidence="1">Cell inner membrane</location>
        <topology evidence="1">Multi-pass membrane protein</topology>
    </subcellularLocation>
    <subcellularLocation>
        <location evidence="9">Cell membrane</location>
        <topology evidence="9">Multi-pass membrane protein</topology>
    </subcellularLocation>
</comment>
<name>A0ABV7WKG9_9MICO</name>
<comment type="caution">
    <text evidence="11">The sequence shown here is derived from an EMBL/GenBank/DDBJ whole genome shotgun (WGS) entry which is preliminary data.</text>
</comment>
<reference evidence="12" key="1">
    <citation type="journal article" date="2019" name="Int. J. Syst. Evol. Microbiol.">
        <title>The Global Catalogue of Microorganisms (GCM) 10K type strain sequencing project: providing services to taxonomists for standard genome sequencing and annotation.</title>
        <authorList>
            <consortium name="The Broad Institute Genomics Platform"/>
            <consortium name="The Broad Institute Genome Sequencing Center for Infectious Disease"/>
            <person name="Wu L."/>
            <person name="Ma J."/>
        </authorList>
    </citation>
    <scope>NUCLEOTIDE SEQUENCE [LARGE SCALE GENOMIC DNA]</scope>
    <source>
        <strain evidence="12">NCAIM B.02333</strain>
    </source>
</reference>
<feature type="transmembrane region" description="Helical" evidence="9">
    <location>
        <begin position="70"/>
        <end position="91"/>
    </location>
</feature>
<feature type="domain" description="ABC transmembrane type-2" evidence="10">
    <location>
        <begin position="70"/>
        <end position="307"/>
    </location>
</feature>
<dbReference type="PANTHER" id="PTHR30413">
    <property type="entry name" value="INNER MEMBRANE TRANSPORT PERMEASE"/>
    <property type="match status" value="1"/>
</dbReference>
<dbReference type="InterPro" id="IPR047817">
    <property type="entry name" value="ABC2_TM_bact-type"/>
</dbReference>
<dbReference type="InterPro" id="IPR013525">
    <property type="entry name" value="ABC2_TM"/>
</dbReference>
<evidence type="ECO:0000313" key="12">
    <source>
        <dbReference type="Proteomes" id="UP001595685"/>
    </source>
</evidence>
<feature type="transmembrane region" description="Helical" evidence="9">
    <location>
        <begin position="144"/>
        <end position="173"/>
    </location>
</feature>
<comment type="similarity">
    <text evidence="2 9">Belongs to the ABC-2 integral membrane protein family.</text>
</comment>
<dbReference type="PROSITE" id="PS51012">
    <property type="entry name" value="ABC_TM2"/>
    <property type="match status" value="1"/>
</dbReference>
<dbReference type="Pfam" id="PF01061">
    <property type="entry name" value="ABC2_membrane"/>
    <property type="match status" value="1"/>
</dbReference>
<evidence type="ECO:0000259" key="10">
    <source>
        <dbReference type="PROSITE" id="PS51012"/>
    </source>
</evidence>
<keyword evidence="6 9" id="KW-0812">Transmembrane</keyword>
<keyword evidence="5" id="KW-0997">Cell inner membrane</keyword>
<keyword evidence="8 9" id="KW-0472">Membrane</keyword>
<evidence type="ECO:0000256" key="2">
    <source>
        <dbReference type="ARBA" id="ARBA00007783"/>
    </source>
</evidence>
<evidence type="ECO:0000256" key="1">
    <source>
        <dbReference type="ARBA" id="ARBA00004429"/>
    </source>
</evidence>
<evidence type="ECO:0000256" key="3">
    <source>
        <dbReference type="ARBA" id="ARBA00022448"/>
    </source>
</evidence>
<sequence length="315" mass="34645">MPSDRVLDSPARRRAARTASLAVLPLETVGPDPGFVGGLRSAVRGVVEYREMLGLLVRRELKARYKDSSLGFLWSLLRPLTTLIVYYVAIGKFLQAERNTPEFAIYLFSGLTIWMLFQEIIASGTGSILGNAGLIKKVYLPREVFPLAAVGSSLFNFVTQLAILLAAVVLTGFPTGERWLYAPMSLLIVLTWGLGLSLMLSALNVYLRDVQYLVEIVLMTLFWASPVVYPWKFVADALPGWAEQIYLANPVTAAVLGMQKTFWLAGDTAGENGSMALFPADHLTRMGIMVLVGLVLIVVGQRVFARLQADFAQEL</sequence>
<feature type="transmembrane region" description="Helical" evidence="9">
    <location>
        <begin position="179"/>
        <end position="200"/>
    </location>
</feature>
<keyword evidence="12" id="KW-1185">Reference proteome</keyword>
<dbReference type="PANTHER" id="PTHR30413:SF8">
    <property type="entry name" value="TRANSPORT PERMEASE PROTEIN"/>
    <property type="match status" value="1"/>
</dbReference>
<keyword evidence="4 9" id="KW-1003">Cell membrane</keyword>
<organism evidence="11 12">
    <name type="scientific">Aquipuribacter hungaricus</name>
    <dbReference type="NCBI Taxonomy" id="545624"/>
    <lineage>
        <taxon>Bacteria</taxon>
        <taxon>Bacillati</taxon>
        <taxon>Actinomycetota</taxon>
        <taxon>Actinomycetes</taxon>
        <taxon>Micrococcales</taxon>
        <taxon>Intrasporangiaceae</taxon>
        <taxon>Aquipuribacter</taxon>
    </lineage>
</organism>
<evidence type="ECO:0000313" key="11">
    <source>
        <dbReference type="EMBL" id="MFC3690389.1"/>
    </source>
</evidence>
<keyword evidence="3 9" id="KW-0813">Transport</keyword>
<accession>A0ABV7WKG9</accession>
<evidence type="ECO:0000256" key="8">
    <source>
        <dbReference type="ARBA" id="ARBA00023136"/>
    </source>
</evidence>
<evidence type="ECO:0000256" key="6">
    <source>
        <dbReference type="ARBA" id="ARBA00022692"/>
    </source>
</evidence>
<dbReference type="RefSeq" id="WP_340291250.1">
    <property type="nucleotide sequence ID" value="NZ_JBBEOI010000034.1"/>
</dbReference>
<evidence type="ECO:0000256" key="9">
    <source>
        <dbReference type="RuleBase" id="RU361157"/>
    </source>
</evidence>
<evidence type="ECO:0000256" key="5">
    <source>
        <dbReference type="ARBA" id="ARBA00022519"/>
    </source>
</evidence>
<gene>
    <name evidence="11" type="ORF">ACFOLH_18730</name>
</gene>